<reference evidence="3" key="1">
    <citation type="submission" date="2019-04" db="EMBL/GenBank/DDBJ databases">
        <title>Friends and foes A comparative genomics studyof 23 Aspergillus species from section Flavi.</title>
        <authorList>
            <consortium name="DOE Joint Genome Institute"/>
            <person name="Kjaerbolling I."/>
            <person name="Vesth T."/>
            <person name="Frisvad J.C."/>
            <person name="Nybo J.L."/>
            <person name="Theobald S."/>
            <person name="Kildgaard S."/>
            <person name="Isbrandt T."/>
            <person name="Kuo A."/>
            <person name="Sato A."/>
            <person name="Lyhne E.K."/>
            <person name="Kogle M.E."/>
            <person name="Wiebenga A."/>
            <person name="Kun R.S."/>
            <person name="Lubbers R.J."/>
            <person name="Makela M.R."/>
            <person name="Barry K."/>
            <person name="Chovatia M."/>
            <person name="Clum A."/>
            <person name="Daum C."/>
            <person name="Haridas S."/>
            <person name="He G."/>
            <person name="LaButti K."/>
            <person name="Lipzen A."/>
            <person name="Mondo S."/>
            <person name="Riley R."/>
            <person name="Salamov A."/>
            <person name="Simmons B.A."/>
            <person name="Magnuson J.K."/>
            <person name="Henrissat B."/>
            <person name="Mortensen U.H."/>
            <person name="Larsen T.O."/>
            <person name="Devries R.P."/>
            <person name="Grigoriev I.V."/>
            <person name="Machida M."/>
            <person name="Baker S.E."/>
            <person name="Andersen M.R."/>
        </authorList>
    </citation>
    <scope>NUCLEOTIDE SEQUENCE [LARGE SCALE GENOMIC DNA]</scope>
    <source>
        <strain evidence="3">CBS 553.77</strain>
    </source>
</reference>
<accession>A0A5N6Z9L2</accession>
<dbReference type="AlphaFoldDB" id="A0A5N6Z9L2"/>
<name>A0A5N6Z9L2_9EURO</name>
<feature type="compositionally biased region" description="Low complexity" evidence="1">
    <location>
        <begin position="101"/>
        <end position="110"/>
    </location>
</feature>
<dbReference type="EMBL" id="ML739080">
    <property type="protein sequence ID" value="KAE8354108.1"/>
    <property type="molecule type" value="Genomic_DNA"/>
</dbReference>
<proteinExistence type="predicted"/>
<dbReference type="Proteomes" id="UP000327118">
    <property type="component" value="Unassembled WGS sequence"/>
</dbReference>
<feature type="compositionally biased region" description="Polar residues" evidence="1">
    <location>
        <begin position="335"/>
        <end position="348"/>
    </location>
</feature>
<sequence>MLNLLNTHVSFTKKGHCSPRTDNQEKLANARESLSSLHTFTFNFLKNQSPSRIKYKELENSRVEIPHSQEEKIASLLANATYTQLDIHQQCDSDEDEDPRSSFSSSNTTSERNIHDSPSPSPSPPATPLLIHSELDLSATEPFPDYYESCEQNMALIDKDLEEVYKNAILKVFEESMRIKELDSSLTSVHPFTSQVDCPVTIDNHPSPAQSGISHVSQPTPFGDVTARSQTELISASEPSSAITVHANREKVASMTSVSQTGASLDNTGAHFNRVPVQRITSEVAPMPTIAPQSISSVNTGVKTRQIPSMSSSSTSTVSSGKSAGQTPPVASASHVISHTSDSEICNGQNNQYNRLSILSPQSALSGSLSDYNAGQTFFAALSGSLSLSGNICSGQAPSRALSIDAIVTPDEPPTPNFQPPIGTGRPVPGAAFQPAPNAELKRRVHEAGERKLNILEEIKIILRADTMRGDIQRRFTAMTNIVLRMEWILFRRDAKPNGTRTKEFLSSSVVEEVEELAIPMVQYLAWLDKKLQSELSISRQVLHSVIQIAKDQDLDVYQRFRQTAQMIIGNLRKPRPLEKHLLTVFQDLYDTYVYSSFLNIRNRQILREDKVHLERDNLTRLLIAGWDVLNRAIENYNEIITISNDLKNRFVEPIMDRLPNSHKIWEEEWEEHQRQCEIQRQVELAQLWAEAEESAQAEAQRQEFARTQDRAMAEFRAQMLAHGQGFGQWHVDCRISV</sequence>
<protein>
    <submittedName>
        <fullName evidence="2">Uncharacterized protein</fullName>
    </submittedName>
</protein>
<dbReference type="OrthoDB" id="4497052at2759"/>
<feature type="region of interest" description="Disordered" evidence="1">
    <location>
        <begin position="90"/>
        <end position="129"/>
    </location>
</feature>
<feature type="region of interest" description="Disordered" evidence="1">
    <location>
        <begin position="291"/>
        <end position="348"/>
    </location>
</feature>
<evidence type="ECO:0000256" key="1">
    <source>
        <dbReference type="SAM" id="MobiDB-lite"/>
    </source>
</evidence>
<feature type="compositionally biased region" description="Polar residues" evidence="1">
    <location>
        <begin position="291"/>
        <end position="308"/>
    </location>
</feature>
<feature type="compositionally biased region" description="Low complexity" evidence="1">
    <location>
        <begin position="309"/>
        <end position="323"/>
    </location>
</feature>
<organism evidence="2 3">
    <name type="scientific">Aspergillus coremiiformis</name>
    <dbReference type="NCBI Taxonomy" id="138285"/>
    <lineage>
        <taxon>Eukaryota</taxon>
        <taxon>Fungi</taxon>
        <taxon>Dikarya</taxon>
        <taxon>Ascomycota</taxon>
        <taxon>Pezizomycotina</taxon>
        <taxon>Eurotiomycetes</taxon>
        <taxon>Eurotiomycetidae</taxon>
        <taxon>Eurotiales</taxon>
        <taxon>Aspergillaceae</taxon>
        <taxon>Aspergillus</taxon>
        <taxon>Aspergillus subgen. Circumdati</taxon>
    </lineage>
</organism>
<evidence type="ECO:0000313" key="2">
    <source>
        <dbReference type="EMBL" id="KAE8354108.1"/>
    </source>
</evidence>
<evidence type="ECO:0000313" key="3">
    <source>
        <dbReference type="Proteomes" id="UP000327118"/>
    </source>
</evidence>
<gene>
    <name evidence="2" type="ORF">BDV28DRAFT_164451</name>
</gene>
<keyword evidence="3" id="KW-1185">Reference proteome</keyword>